<dbReference type="AlphaFoldDB" id="A0A5C5ZUG3"/>
<dbReference type="SFLD" id="SFLDG01123">
    <property type="entry name" value="methyltransferase_(Class_B)"/>
    <property type="match status" value="1"/>
</dbReference>
<dbReference type="Gene3D" id="3.40.50.280">
    <property type="entry name" value="Cobalamin-binding domain"/>
    <property type="match status" value="1"/>
</dbReference>
<dbReference type="SFLD" id="SFLDS00029">
    <property type="entry name" value="Radical_SAM"/>
    <property type="match status" value="1"/>
</dbReference>
<dbReference type="CDD" id="cd02068">
    <property type="entry name" value="radical_SAM_B12_BD"/>
    <property type="match status" value="1"/>
</dbReference>
<accession>A0A5C5ZUG3</accession>
<sequence length="479" mass="53987">MRVCLANPSWRVDGRKGIRAGCRVPNSIGDGQHTFMPFPFTLAYAMAMVERIEGVEAMIIDAIAEDLDRDEYLRRVKDFGPDLLISEMSTESHRMDLEVAEAAKRETGARVAVCGPHASAVARELLDNEFLDFVLVGEYEQTTVDLIGCLRGGESYEGMGGLGYRTADGEIVVGEKRPLMPELDALPLPHRETLPMSSYSVAGFPGPVLFMYASRGCPYRCTFCVWPQWFKSGSYRTRSPESVIDEIEDAQKRFGPFGSIYFDDDTFNLGGDRMRQMARLFKERGMKLPWGCNARPDQFNPEMMRELAEAGLFNIRIGVESADPEVLRRTKKDLDISKVQPCIDMAHDNGVKVHVTFTIGLSGESWDSVKRTAAFAKSITPDSIAFTVTTPFPGTEYYDEVVRDGFLETRDWDQFNVVSNSVVRTETMSRAEILKAEKYVMRQVYSSPRYLLRRLSYAGSPSEVLALARKGTRFLMRRF</sequence>
<dbReference type="InterPro" id="IPR051198">
    <property type="entry name" value="BchE-like"/>
</dbReference>
<evidence type="ECO:0000256" key="2">
    <source>
        <dbReference type="ARBA" id="ARBA00022691"/>
    </source>
</evidence>
<keyword evidence="4" id="KW-0408">Iron</keyword>
<dbReference type="PANTHER" id="PTHR43409:SF16">
    <property type="entry name" value="SLR0320 PROTEIN"/>
    <property type="match status" value="1"/>
</dbReference>
<dbReference type="SFLD" id="SFLDG01082">
    <property type="entry name" value="B12-binding_domain_containing"/>
    <property type="match status" value="1"/>
</dbReference>
<dbReference type="PROSITE" id="PS51918">
    <property type="entry name" value="RADICAL_SAM"/>
    <property type="match status" value="1"/>
</dbReference>
<dbReference type="InterPro" id="IPR058240">
    <property type="entry name" value="rSAM_sf"/>
</dbReference>
<dbReference type="Pfam" id="PF02310">
    <property type="entry name" value="B12-binding"/>
    <property type="match status" value="1"/>
</dbReference>
<dbReference type="GO" id="GO:0003824">
    <property type="term" value="F:catalytic activity"/>
    <property type="evidence" value="ECO:0007669"/>
    <property type="project" value="InterPro"/>
</dbReference>
<dbReference type="InterPro" id="IPR034466">
    <property type="entry name" value="Methyltransferase_Class_B"/>
</dbReference>
<dbReference type="OrthoDB" id="9801424at2"/>
<protein>
    <submittedName>
        <fullName evidence="8">Coproporphyrinogen III oxidase</fullName>
    </submittedName>
</protein>
<evidence type="ECO:0000259" key="6">
    <source>
        <dbReference type="PROSITE" id="PS51332"/>
    </source>
</evidence>
<keyword evidence="5" id="KW-0411">Iron-sulfur</keyword>
<evidence type="ECO:0000256" key="5">
    <source>
        <dbReference type="ARBA" id="ARBA00023014"/>
    </source>
</evidence>
<comment type="cofactor">
    <cofactor evidence="1">
        <name>[4Fe-4S] cluster</name>
        <dbReference type="ChEBI" id="CHEBI:49883"/>
    </cofactor>
</comment>
<evidence type="ECO:0000313" key="9">
    <source>
        <dbReference type="Proteomes" id="UP000315440"/>
    </source>
</evidence>
<dbReference type="EMBL" id="SJPQ01000001">
    <property type="protein sequence ID" value="TWT89823.1"/>
    <property type="molecule type" value="Genomic_DNA"/>
</dbReference>
<dbReference type="Gene3D" id="3.80.30.20">
    <property type="entry name" value="tm_1862 like domain"/>
    <property type="match status" value="1"/>
</dbReference>
<proteinExistence type="predicted"/>
<dbReference type="InterPro" id="IPR023404">
    <property type="entry name" value="rSAM_horseshoe"/>
</dbReference>
<dbReference type="SUPFAM" id="SSF102114">
    <property type="entry name" value="Radical SAM enzymes"/>
    <property type="match status" value="1"/>
</dbReference>
<feature type="domain" description="B12-binding" evidence="6">
    <location>
        <begin position="20"/>
        <end position="157"/>
    </location>
</feature>
<dbReference type="GO" id="GO:0051539">
    <property type="term" value="F:4 iron, 4 sulfur cluster binding"/>
    <property type="evidence" value="ECO:0007669"/>
    <property type="project" value="UniProtKB-KW"/>
</dbReference>
<dbReference type="GO" id="GO:0031419">
    <property type="term" value="F:cobalamin binding"/>
    <property type="evidence" value="ECO:0007669"/>
    <property type="project" value="InterPro"/>
</dbReference>
<comment type="caution">
    <text evidence="8">The sequence shown here is derived from an EMBL/GenBank/DDBJ whole genome shotgun (WGS) entry which is preliminary data.</text>
</comment>
<keyword evidence="9" id="KW-1185">Reference proteome</keyword>
<evidence type="ECO:0000313" key="8">
    <source>
        <dbReference type="EMBL" id="TWT89823.1"/>
    </source>
</evidence>
<evidence type="ECO:0000256" key="4">
    <source>
        <dbReference type="ARBA" id="ARBA00023004"/>
    </source>
</evidence>
<evidence type="ECO:0000256" key="1">
    <source>
        <dbReference type="ARBA" id="ARBA00001966"/>
    </source>
</evidence>
<dbReference type="GO" id="GO:0005829">
    <property type="term" value="C:cytosol"/>
    <property type="evidence" value="ECO:0007669"/>
    <property type="project" value="TreeGrafter"/>
</dbReference>
<evidence type="ECO:0000259" key="7">
    <source>
        <dbReference type="PROSITE" id="PS51918"/>
    </source>
</evidence>
<dbReference type="SMART" id="SM00729">
    <property type="entry name" value="Elp3"/>
    <property type="match status" value="1"/>
</dbReference>
<evidence type="ECO:0000256" key="3">
    <source>
        <dbReference type="ARBA" id="ARBA00022723"/>
    </source>
</evidence>
<organism evidence="8 9">
    <name type="scientific">Pseudobythopirellula maris</name>
    <dbReference type="NCBI Taxonomy" id="2527991"/>
    <lineage>
        <taxon>Bacteria</taxon>
        <taxon>Pseudomonadati</taxon>
        <taxon>Planctomycetota</taxon>
        <taxon>Planctomycetia</taxon>
        <taxon>Pirellulales</taxon>
        <taxon>Lacipirellulaceae</taxon>
        <taxon>Pseudobythopirellula</taxon>
    </lineage>
</organism>
<keyword evidence="3" id="KW-0479">Metal-binding</keyword>
<gene>
    <name evidence="8" type="ORF">Mal64_02030</name>
</gene>
<keyword evidence="2" id="KW-0949">S-adenosyl-L-methionine</keyword>
<dbReference type="Pfam" id="PF04055">
    <property type="entry name" value="Radical_SAM"/>
    <property type="match status" value="1"/>
</dbReference>
<dbReference type="GO" id="GO:0046872">
    <property type="term" value="F:metal ion binding"/>
    <property type="evidence" value="ECO:0007669"/>
    <property type="project" value="UniProtKB-KW"/>
</dbReference>
<dbReference type="Proteomes" id="UP000315440">
    <property type="component" value="Unassembled WGS sequence"/>
</dbReference>
<dbReference type="PANTHER" id="PTHR43409">
    <property type="entry name" value="ANAEROBIC MAGNESIUM-PROTOPORPHYRIN IX MONOMETHYL ESTER CYCLASE-RELATED"/>
    <property type="match status" value="1"/>
</dbReference>
<dbReference type="InterPro" id="IPR007197">
    <property type="entry name" value="rSAM"/>
</dbReference>
<dbReference type="CDD" id="cd01335">
    <property type="entry name" value="Radical_SAM"/>
    <property type="match status" value="1"/>
</dbReference>
<reference evidence="8 9" key="1">
    <citation type="submission" date="2019-02" db="EMBL/GenBank/DDBJ databases">
        <title>Deep-cultivation of Planctomycetes and their phenomic and genomic characterization uncovers novel biology.</title>
        <authorList>
            <person name="Wiegand S."/>
            <person name="Jogler M."/>
            <person name="Boedeker C."/>
            <person name="Pinto D."/>
            <person name="Vollmers J."/>
            <person name="Rivas-Marin E."/>
            <person name="Kohn T."/>
            <person name="Peeters S.H."/>
            <person name="Heuer A."/>
            <person name="Rast P."/>
            <person name="Oberbeckmann S."/>
            <person name="Bunk B."/>
            <person name="Jeske O."/>
            <person name="Meyerdierks A."/>
            <person name="Storesund J.E."/>
            <person name="Kallscheuer N."/>
            <person name="Luecker S."/>
            <person name="Lage O.M."/>
            <person name="Pohl T."/>
            <person name="Merkel B.J."/>
            <person name="Hornburger P."/>
            <person name="Mueller R.-W."/>
            <person name="Bruemmer F."/>
            <person name="Labrenz M."/>
            <person name="Spormann A.M."/>
            <person name="Op Den Camp H."/>
            <person name="Overmann J."/>
            <person name="Amann R."/>
            <person name="Jetten M.S.M."/>
            <person name="Mascher T."/>
            <person name="Medema M.H."/>
            <person name="Devos D.P."/>
            <person name="Kaster A.-K."/>
            <person name="Ovreas L."/>
            <person name="Rohde M."/>
            <person name="Galperin M.Y."/>
            <person name="Jogler C."/>
        </authorList>
    </citation>
    <scope>NUCLEOTIDE SEQUENCE [LARGE SCALE GENOMIC DNA]</scope>
    <source>
        <strain evidence="8 9">Mal64</strain>
    </source>
</reference>
<feature type="domain" description="Radical SAM core" evidence="7">
    <location>
        <begin position="203"/>
        <end position="426"/>
    </location>
</feature>
<dbReference type="PROSITE" id="PS51332">
    <property type="entry name" value="B12_BINDING"/>
    <property type="match status" value="1"/>
</dbReference>
<dbReference type="InterPro" id="IPR006158">
    <property type="entry name" value="Cobalamin-bd"/>
</dbReference>
<name>A0A5C5ZUG3_9BACT</name>
<dbReference type="InterPro" id="IPR006638">
    <property type="entry name" value="Elp3/MiaA/NifB-like_rSAM"/>
</dbReference>